<sequence>MVDFRADLRGFDETVAGSAVRHVFHAEGLDRHGKPEVRMDTLVDFAHPAESDESGDRVLPDEFRYPTVNLRIFFDDRILSDDEPLMADAFHIGPVVHMFQLRHLLTMRAFDFHRILYPLL</sequence>
<reference evidence="1" key="1">
    <citation type="submission" date="2019-08" db="EMBL/GenBank/DDBJ databases">
        <authorList>
            <person name="Kucharzyk K."/>
            <person name="Murdoch R.W."/>
            <person name="Higgins S."/>
            <person name="Loffler F."/>
        </authorList>
    </citation>
    <scope>NUCLEOTIDE SEQUENCE</scope>
</reference>
<comment type="caution">
    <text evidence="1">The sequence shown here is derived from an EMBL/GenBank/DDBJ whole genome shotgun (WGS) entry which is preliminary data.</text>
</comment>
<gene>
    <name evidence="1" type="ORF">SDC9_171244</name>
</gene>
<evidence type="ECO:0000313" key="1">
    <source>
        <dbReference type="EMBL" id="MPN23851.1"/>
    </source>
</evidence>
<name>A0A645GAC3_9ZZZZ</name>
<organism evidence="1">
    <name type="scientific">bioreactor metagenome</name>
    <dbReference type="NCBI Taxonomy" id="1076179"/>
    <lineage>
        <taxon>unclassified sequences</taxon>
        <taxon>metagenomes</taxon>
        <taxon>ecological metagenomes</taxon>
    </lineage>
</organism>
<accession>A0A645GAC3</accession>
<proteinExistence type="predicted"/>
<protein>
    <submittedName>
        <fullName evidence="1">Uncharacterized protein</fullName>
    </submittedName>
</protein>
<dbReference type="AlphaFoldDB" id="A0A645GAC3"/>
<dbReference type="EMBL" id="VSSQ01072471">
    <property type="protein sequence ID" value="MPN23851.1"/>
    <property type="molecule type" value="Genomic_DNA"/>
</dbReference>